<keyword evidence="1" id="KW-0677">Repeat</keyword>
<feature type="repeat" description="TPR" evidence="3">
    <location>
        <begin position="178"/>
        <end position="211"/>
    </location>
</feature>
<organism evidence="5 6">
    <name type="scientific">Acanthopleuribacter pedis</name>
    <dbReference type="NCBI Taxonomy" id="442870"/>
    <lineage>
        <taxon>Bacteria</taxon>
        <taxon>Pseudomonadati</taxon>
        <taxon>Acidobacteriota</taxon>
        <taxon>Holophagae</taxon>
        <taxon>Acanthopleuribacterales</taxon>
        <taxon>Acanthopleuribacteraceae</taxon>
        <taxon>Acanthopleuribacter</taxon>
    </lineage>
</organism>
<dbReference type="InterPro" id="IPR013105">
    <property type="entry name" value="TPR_2"/>
</dbReference>
<dbReference type="InterPro" id="IPR011990">
    <property type="entry name" value="TPR-like_helical_dom_sf"/>
</dbReference>
<proteinExistence type="predicted"/>
<feature type="repeat" description="TPR" evidence="3">
    <location>
        <begin position="281"/>
        <end position="314"/>
    </location>
</feature>
<accession>A0A8J7Q7I8</accession>
<evidence type="ECO:0000256" key="2">
    <source>
        <dbReference type="ARBA" id="ARBA00022803"/>
    </source>
</evidence>
<dbReference type="EMBL" id="JAFREP010000014">
    <property type="protein sequence ID" value="MBO1319786.1"/>
    <property type="molecule type" value="Genomic_DNA"/>
</dbReference>
<dbReference type="InterPro" id="IPR019734">
    <property type="entry name" value="TPR_rpt"/>
</dbReference>
<protein>
    <submittedName>
        <fullName evidence="5">Tetratricopeptide repeat protein</fullName>
    </submittedName>
</protein>
<keyword evidence="4" id="KW-0472">Membrane</keyword>
<dbReference type="Pfam" id="PF07719">
    <property type="entry name" value="TPR_2"/>
    <property type="match status" value="1"/>
</dbReference>
<dbReference type="SMART" id="SM00028">
    <property type="entry name" value="TPR"/>
    <property type="match status" value="2"/>
</dbReference>
<gene>
    <name evidence="5" type="ORF">J3U88_15025</name>
</gene>
<keyword evidence="4" id="KW-0812">Transmembrane</keyword>
<keyword evidence="4" id="KW-1133">Transmembrane helix</keyword>
<dbReference type="AlphaFoldDB" id="A0A8J7Q7I8"/>
<name>A0A8J7Q7I8_9BACT</name>
<keyword evidence="2 3" id="KW-0802">TPR repeat</keyword>
<sequence length="382" mass="43860">MSVEFFWLLAPAVLLTALFLWGVFYREKETASREFLLAKALNTLIDGREDDAADALRALYQESEQEPAVGLVLGSLFRRRGKLKMATQTHKGLSLRADLDPELKALIKTELAADYLAGGMLERAQTALDEAVAEGGPTENSVFYGRRIHIKLGEWDRAYKLVQNWGKKEGRNVKPELALLRNRQGEYAFDQEDYDGAAALFKKALQLDPTCFSAILNSSRCLRYTEKSHKALSWMQKHEAAFEGHEWLFHKELMKIAVALQNHDVFVLPAMARIEAESDDWRTRSVLGSFLMEIGDFDGAFQQLHAALETAPETLLLHQKMWQLMWRNGSDPGLFSRYQQLVRDTIHFDATYECGRCRHRDNRLHQQCPRCFAMNSFRERRL</sequence>
<keyword evidence="6" id="KW-1185">Reference proteome</keyword>
<dbReference type="RefSeq" id="WP_207859692.1">
    <property type="nucleotide sequence ID" value="NZ_JAFREP010000014.1"/>
</dbReference>
<evidence type="ECO:0000256" key="4">
    <source>
        <dbReference type="SAM" id="Phobius"/>
    </source>
</evidence>
<dbReference type="Gene3D" id="1.25.40.10">
    <property type="entry name" value="Tetratricopeptide repeat domain"/>
    <property type="match status" value="1"/>
</dbReference>
<evidence type="ECO:0000256" key="1">
    <source>
        <dbReference type="ARBA" id="ARBA00022737"/>
    </source>
</evidence>
<comment type="caution">
    <text evidence="5">The sequence shown here is derived from an EMBL/GenBank/DDBJ whole genome shotgun (WGS) entry which is preliminary data.</text>
</comment>
<feature type="transmembrane region" description="Helical" evidence="4">
    <location>
        <begin position="6"/>
        <end position="25"/>
    </location>
</feature>
<evidence type="ECO:0000313" key="5">
    <source>
        <dbReference type="EMBL" id="MBO1319786.1"/>
    </source>
</evidence>
<dbReference type="Proteomes" id="UP000664417">
    <property type="component" value="Unassembled WGS sequence"/>
</dbReference>
<dbReference type="SUPFAM" id="SSF48452">
    <property type="entry name" value="TPR-like"/>
    <property type="match status" value="1"/>
</dbReference>
<evidence type="ECO:0000313" key="6">
    <source>
        <dbReference type="Proteomes" id="UP000664417"/>
    </source>
</evidence>
<dbReference type="PROSITE" id="PS50005">
    <property type="entry name" value="TPR"/>
    <property type="match status" value="2"/>
</dbReference>
<reference evidence="5" key="1">
    <citation type="submission" date="2021-03" db="EMBL/GenBank/DDBJ databases">
        <authorList>
            <person name="Wang G."/>
        </authorList>
    </citation>
    <scope>NUCLEOTIDE SEQUENCE</scope>
    <source>
        <strain evidence="5">KCTC 12899</strain>
    </source>
</reference>
<evidence type="ECO:0000256" key="3">
    <source>
        <dbReference type="PROSITE-ProRule" id="PRU00339"/>
    </source>
</evidence>